<dbReference type="InterPro" id="IPR036108">
    <property type="entry name" value="4pyrrol_syn_uPrphyn_synt_sf"/>
</dbReference>
<dbReference type="CDD" id="cd06578">
    <property type="entry name" value="HemD"/>
    <property type="match status" value="1"/>
</dbReference>
<proteinExistence type="predicted"/>
<evidence type="ECO:0000313" key="2">
    <source>
        <dbReference type="EMBL" id="WCR10434.1"/>
    </source>
</evidence>
<gene>
    <name evidence="2" type="ORF">JHW45_15455</name>
</gene>
<dbReference type="InterPro" id="IPR003754">
    <property type="entry name" value="4pyrrol_synth_uPrphyn_synth"/>
</dbReference>
<dbReference type="EMBL" id="CP067134">
    <property type="protein sequence ID" value="WCR10434.1"/>
    <property type="molecule type" value="Genomic_DNA"/>
</dbReference>
<feature type="domain" description="Tetrapyrrole biosynthesis uroporphyrinogen III synthase" evidence="1">
    <location>
        <begin position="27"/>
        <end position="188"/>
    </location>
</feature>
<reference evidence="2 3" key="1">
    <citation type="submission" date="2021-01" db="EMBL/GenBank/DDBJ databases">
        <title>Biogeographic distribution of Paracoccus.</title>
        <authorList>
            <person name="Hollensteiner J."/>
            <person name="Leineberger J."/>
            <person name="Brinkhoff T."/>
            <person name="Daniel R."/>
        </authorList>
    </citation>
    <scope>NUCLEOTIDE SEQUENCE [LARGE SCALE GENOMIC DNA]</scope>
    <source>
        <strain evidence="2 3">LMG25392</strain>
    </source>
</reference>
<organism evidence="2 3">
    <name type="scientific">Paracoccus stylophorae</name>
    <dbReference type="NCBI Taxonomy" id="659350"/>
    <lineage>
        <taxon>Bacteria</taxon>
        <taxon>Pseudomonadati</taxon>
        <taxon>Pseudomonadota</taxon>
        <taxon>Alphaproteobacteria</taxon>
        <taxon>Rhodobacterales</taxon>
        <taxon>Paracoccaceae</taxon>
        <taxon>Paracoccus</taxon>
    </lineage>
</organism>
<dbReference type="Pfam" id="PF02602">
    <property type="entry name" value="HEM4"/>
    <property type="match status" value="1"/>
</dbReference>
<protein>
    <submittedName>
        <fullName evidence="2">Uroporphyrinogen-III synthase</fullName>
    </submittedName>
</protein>
<dbReference type="SUPFAM" id="SSF69618">
    <property type="entry name" value="HemD-like"/>
    <property type="match status" value="1"/>
</dbReference>
<dbReference type="RefSeq" id="WP_272858490.1">
    <property type="nucleotide sequence ID" value="NZ_CP067134.1"/>
</dbReference>
<sequence>MPARKLPTLLLTRPRPDSQRFADMVPGFAAIISPILRIVPVDHDAARLHAAEGLVFTSGHAIASAGPGRGRPALCVGPRTAELARQAGFDVTEGATGEASGLLPLIAASDRRLIHPHGRHVARELPVEGVVVYDQQPLPLTAQAQDLLAGTDVVLLPLFSPRSAMLLSRAVRHATAPLWIAGISRAAIDAWDGPAARTRIAARPDACGLVGAIRRLTGTEPC</sequence>
<evidence type="ECO:0000313" key="3">
    <source>
        <dbReference type="Proteomes" id="UP001218412"/>
    </source>
</evidence>
<dbReference type="Gene3D" id="3.40.50.10090">
    <property type="match status" value="1"/>
</dbReference>
<dbReference type="Proteomes" id="UP001218412">
    <property type="component" value="Chromosome"/>
</dbReference>
<keyword evidence="3" id="KW-1185">Reference proteome</keyword>
<accession>A0ABY7SU93</accession>
<evidence type="ECO:0000259" key="1">
    <source>
        <dbReference type="Pfam" id="PF02602"/>
    </source>
</evidence>
<name>A0ABY7SU93_9RHOB</name>